<dbReference type="PROSITE" id="PS50835">
    <property type="entry name" value="IG_LIKE"/>
    <property type="match status" value="1"/>
</dbReference>
<gene>
    <name evidence="5" type="ORF">ABEB36_003560</name>
</gene>
<feature type="region of interest" description="Disordered" evidence="1">
    <location>
        <begin position="3293"/>
        <end position="3324"/>
    </location>
</feature>
<dbReference type="EMBL" id="JBDJPC010000002">
    <property type="protein sequence ID" value="KAL1514278.1"/>
    <property type="molecule type" value="Genomic_DNA"/>
</dbReference>
<name>A0ABD1F9M3_HYPHA</name>
<feature type="compositionally biased region" description="Basic and acidic residues" evidence="1">
    <location>
        <begin position="1513"/>
        <end position="1524"/>
    </location>
</feature>
<feature type="compositionally biased region" description="Basic and acidic residues" evidence="1">
    <location>
        <begin position="2287"/>
        <end position="2309"/>
    </location>
</feature>
<dbReference type="Proteomes" id="UP001566132">
    <property type="component" value="Unassembled WGS sequence"/>
</dbReference>
<feature type="compositionally biased region" description="Polar residues" evidence="1">
    <location>
        <begin position="1166"/>
        <end position="1179"/>
    </location>
</feature>
<dbReference type="Gene3D" id="2.10.50.10">
    <property type="entry name" value="Tumor Necrosis Factor Receptor, subunit A, domain 2"/>
    <property type="match status" value="1"/>
</dbReference>
<feature type="compositionally biased region" description="Polar residues" evidence="1">
    <location>
        <begin position="711"/>
        <end position="726"/>
    </location>
</feature>
<feature type="transmembrane region" description="Helical" evidence="2">
    <location>
        <begin position="3247"/>
        <end position="3267"/>
    </location>
</feature>
<feature type="compositionally biased region" description="Acidic residues" evidence="1">
    <location>
        <begin position="2254"/>
        <end position="2265"/>
    </location>
</feature>
<feature type="region of interest" description="Disordered" evidence="1">
    <location>
        <begin position="2243"/>
        <end position="2265"/>
    </location>
</feature>
<feature type="region of interest" description="Disordered" evidence="1">
    <location>
        <begin position="2287"/>
        <end position="2324"/>
    </location>
</feature>
<feature type="compositionally biased region" description="Basic and acidic residues" evidence="1">
    <location>
        <begin position="1186"/>
        <end position="1199"/>
    </location>
</feature>
<feature type="compositionally biased region" description="Acidic residues" evidence="1">
    <location>
        <begin position="2641"/>
        <end position="2657"/>
    </location>
</feature>
<feature type="domain" description="Ig-like" evidence="4">
    <location>
        <begin position="2952"/>
        <end position="3027"/>
    </location>
</feature>
<comment type="caution">
    <text evidence="5">The sequence shown here is derived from an EMBL/GenBank/DDBJ whole genome shotgun (WGS) entry which is preliminary data.</text>
</comment>
<feature type="compositionally biased region" description="Basic and acidic residues" evidence="1">
    <location>
        <begin position="1115"/>
        <end position="1145"/>
    </location>
</feature>
<feature type="region of interest" description="Disordered" evidence="1">
    <location>
        <begin position="2638"/>
        <end position="2716"/>
    </location>
</feature>
<proteinExistence type="predicted"/>
<feature type="region of interest" description="Disordered" evidence="1">
    <location>
        <begin position="710"/>
        <end position="749"/>
    </location>
</feature>
<keyword evidence="3" id="KW-0732">Signal</keyword>
<sequence>MLFSVINYLLILVLVTNTINNSNSVRQSVYPNIFNEVSDFNDIVEKEYENDPGYQLKENEKSLKENNYRDAKFEDNLSVGSVFSTSIRSKISSLKNNLNPKHDIRYRESLPKPDIQNPGDKPTIHMVRFLPKQESTGREPFTDKEVGTQSENTNIPDYVYDFDNAKEDKSCANLKKIKGLLPIPLLESILINKLLESRDESKPYPIKYIINAVLPNVQEVPELDEPGTQQCLRSYLKRRKRQLEYLRERRANKHKHHRKTKKAQNNRYKSKYHGGKSPYRHPRNVNGNLDAKLNGMIDYIAKNQTFNDTLTYMPLVFGTVSPADSQMLLAGVKHNASTEERIMLEKILSWKSGHVPTVEGISMTPATIQQVTNVNHPTQNNLGVNNPGTSTGSSAVILEVASLKADATTLDGNKYNLNLNLNSPAVKKSIIEIMERQQNVQASEASSSKAKRQLTPQVASSSAVPTLANALSSVCPISTATAAPTSSAQLGFIVTTPAAIDEENMIPGILIYPKNVKQCKRSALNLPVSEVTLNDLLNSIDINKIIKDAYTPPSVDLDDIFGSPKSKKQCKSDKCDDETNNILEILRNINKESLTETEETTTSSTLSNIFFEEKPNLKYKNPEYMEARERLLKLKNDLRMVKEIQNIFDQVASIRKPEQNHYKGKRAAPMGKKSFIPIISQTDSNRYDPIMKGLINVRIWQKSHREPINKLTMSKVQRNDPQQLLKPTSKIKREDNHEDDNDEGTSKDMQNMNFENQNLISEMIANATTYFIKQDMNEFKKTTTAELRPFEKEKLFSKADELLKKETSCLTTSTVQVPDFISELLNGDSVGDSTDGRDSINDDAFNQEEASINDEEIEAKVSALIETETEGNHDREVAQMFSIADELMNDWSDATIMDQEREKQKNANKTISKAPQDKMCEINTDRPRREGSTYSYQRFDWGPHRKRKSKKTSLNLHRTPPLRTTIPHNITIEINQTNEENYGWIQKTINYKSHVEDLKYICDHCQFHIESTVKQDLTKQTHFTKNETKNEHRQENGNNEIFNKETVTSHNYVEQVNISDIVLEPIIRETTLEQSNENSFNRDISQLHSGIVSDFDHDLSTSVSVKENTIKEKVQSNENHTEVISENEQSTKVDISSEKSNKHSAETLADYNAKTFESTTEEENGDLTTSKTSQTNNEVQENEELNTEKEGKGTSLNKEVENVTDKKISETTEFRKTSNTHKTTEVNFERYNEPEKSEKISTNAQKPSTKGTITLKNEEYQVTTNTMKKTELEKNEDTGKGSQGVLLTEAENEERTTSRIVTKPKVNNIFQNNTMTEGNTEEEMSITNSGFLETERSSIKSKVEHKTSKTSTQNEISESYKIEKGNLEKNTKSKYEKSSFSQIFLTEISKHKIATEVPDEYFTITEESLSATVSTNNIIEKPKHEETTVKHEMSLTKSEFLQTKISSFESKFEHKTSESSTENKLIERYQTEEGNLEKSTMEPRVERKTSEGKKSTVEARLEHKISESTTKNESSESYKTEEGNLGKTTKARYEKSSITYIFLTEESKNRITTEETDEYFTITEKNLPANTATNNIIEKPEHKKITVIHETSSKMFTTESEESDKDNSKKGSSKQKNAENIEEHSTMAQAKYEFSTNEMNTLSEQQKGSDYRYSSFEEMEKDAIEYKTDARENQEFGHSETLPPNTASTVHEKGETIFVSNKPTKNTNIKSSFYTSTYHVDATYGHKNTLFPKTTVNKEILHDYDKYLCNPCPTKSKNYAAQGSVALKNKPHEMEPESSQYFTHIASSSKNLNIKENDDVNLQPDVLETIIRKVQPTKNIESLSQSSTPKNAETPEIDQELPAVSTFTTKISVFTRNDEDLYLQPEIENEARQHTHPNKMFSSTNKCPLSKNEKESEDEYEYVSIASDIEEQTQEGPILLNNKQGSTILSQYLTRLNEENIHEVIEGSHFKFTSTLPTEGTSFLKESGKKVTKYRNGATRKYWNTKNLLETASEEVAPTVIHYVYINCTKSEDAPLKSPGLFAKNGKNQHADSVNMEKNIHHQSIHNDGEQITEHNKEKETFTHETKKNKYKKPSSDISITDIETEIDSFESSNSLSEKTNTPAEIIGFSTVEEANENEIKYESTVEERHTIDISLNQSHKEDQYTKNSETIIHTLTEVENITQKNGSTSNLENEEMNENESENIEEENGTYDTETGVMNVTEPSIHLSDTENLNVEENNKTIAETAIYTKDIENVSENVEITERNEHESKNVEEEEDSNVETDSEMTDSVEISSFHHTKIQNLNHTVKEETLSNKPEIESNSKMEKSEANTTEQKNGNIEQEGTISEYIELKSMNLMESTSFDHSKTSHKNKENNEERSHHSTEEMINTQEIENESVTEEQASTNKKKSKNAEPANSLNKISDNQKTEMPIEEQYQTTKEEVERSPHSRIQEEEMTSEYSKEENEISERNVLIPESNTNQKVDFSYTLTARTKIEISEEKTSEPFDYSLSEPARVLIEEIESEKKLETKSGESELEFETQSELTDLFSIFEYATFQTTASNFHKNTFTSPHAEHHQHRLHSKKLITPPSTIEIEPPLEFVDSTICKLCNKSKKHHTTEHMKYTTIVQPKTNNQEEQEEINEITLENMKDTEEGNTTVELEHEEEQEGTESNGENEEEISHEAMKTKKQKQKNEKTTIKTHVTQHQTSTAKETEHTTYMTTTEKSTTKESTKTISTQEAITESVKNTNIEHTESAEKYEEESTSQAEKLAISTKHSKNPKKFSYTHGAVITTTEMISHGVIQKPNVFVIKVSKENEKLSDNIIENIVNSPMTDIIVHYIDLSSNKDKKLPSNPRENVSLGLDIPHQKCKKSEFESGENCFCNINEYIETLINKINKKEEVKAKDNYCETFFKLSKGLVIGLSTGSTKRKRRGLLYMKNEGVGENVHYDSIEGIFESYFHLFSKGSHSYHLPGESAIIHCNNGMFNPQSKSDSTWIWMFHPPNAIKDTLLQEKSEVLTLHDVTSKNVGNYTCSPENSEKKNWHKLEIVTFPTYEVQINIFYTINDSCSLQTGDILYMKLSKIVAPILCSKTNDFCNFDMDRPRCLTREDNNFYNVSMRIKTNQDFILSIKTECDINCKLSIYENVAGIIYKNCDNLQHVPIHLEVEKSYEIDFIPHIDGKQKSAIIVSSPKIAVSCLSGYGLEIKRQRICVLCPSQTFSGENEAFCIRCPAGKYQPEPGSKECIQCNSPVDDKACLRMLYTDTRLFKVYVGVAFGMIVLLIIVVVVWMTGLHDYSQNSINDRYEGSLRHRADLKTKQKDLEKGIRQPLLSKSPREAPPQLPPVDF</sequence>
<protein>
    <recommendedName>
        <fullName evidence="4">Ig-like domain-containing protein</fullName>
    </recommendedName>
</protein>
<feature type="compositionally biased region" description="Pro residues" evidence="1">
    <location>
        <begin position="3314"/>
        <end position="3324"/>
    </location>
</feature>
<feature type="compositionally biased region" description="Basic and acidic residues" evidence="1">
    <location>
        <begin position="1616"/>
        <end position="1625"/>
    </location>
</feature>
<feature type="region of interest" description="Disordered" evidence="1">
    <location>
        <begin position="1591"/>
        <end position="1626"/>
    </location>
</feature>
<feature type="compositionally biased region" description="Acidic residues" evidence="1">
    <location>
        <begin position="2173"/>
        <end position="2190"/>
    </location>
</feature>
<keyword evidence="2" id="KW-0812">Transmembrane</keyword>
<evidence type="ECO:0000256" key="1">
    <source>
        <dbReference type="SAM" id="MobiDB-lite"/>
    </source>
</evidence>
<feature type="compositionally biased region" description="Basic and acidic residues" evidence="1">
    <location>
        <begin position="1469"/>
        <end position="1506"/>
    </location>
</feature>
<feature type="compositionally biased region" description="Basic and acidic residues" evidence="1">
    <location>
        <begin position="2045"/>
        <end position="2068"/>
    </location>
</feature>
<feature type="compositionally biased region" description="Polar residues" evidence="1">
    <location>
        <begin position="2395"/>
        <end position="2405"/>
    </location>
</feature>
<feature type="compositionally biased region" description="Basic and acidic residues" evidence="1">
    <location>
        <begin position="2658"/>
        <end position="2677"/>
    </location>
</feature>
<evidence type="ECO:0000256" key="3">
    <source>
        <dbReference type="SAM" id="SignalP"/>
    </source>
</evidence>
<dbReference type="InterPro" id="IPR007110">
    <property type="entry name" value="Ig-like_dom"/>
</dbReference>
<dbReference type="SMART" id="SM01411">
    <property type="entry name" value="Ephrin_rec_like"/>
    <property type="match status" value="1"/>
</dbReference>
<feature type="compositionally biased region" description="Basic and acidic residues" evidence="1">
    <location>
        <begin position="2419"/>
        <end position="2433"/>
    </location>
</feature>
<feature type="compositionally biased region" description="Basic and acidic residues" evidence="1">
    <location>
        <begin position="2342"/>
        <end position="2365"/>
    </location>
</feature>
<reference evidence="5 6" key="1">
    <citation type="submission" date="2024-05" db="EMBL/GenBank/DDBJ databases">
        <title>Genetic variation in Jamaican populations of the coffee berry borer (Hypothenemus hampei).</title>
        <authorList>
            <person name="Errbii M."/>
            <person name="Myrie A."/>
        </authorList>
    </citation>
    <scope>NUCLEOTIDE SEQUENCE [LARGE SCALE GENOMIC DNA]</scope>
    <source>
        <strain evidence="5">JA-Hopewell-2020-01-JO</strain>
        <tissue evidence="5">Whole body</tissue>
    </source>
</reference>
<keyword evidence="2" id="KW-1133">Transmembrane helix</keyword>
<feature type="compositionally biased region" description="Polar residues" evidence="1">
    <location>
        <begin position="2310"/>
        <end position="2324"/>
    </location>
</feature>
<organism evidence="5 6">
    <name type="scientific">Hypothenemus hampei</name>
    <name type="common">Coffee berry borer</name>
    <dbReference type="NCBI Taxonomy" id="57062"/>
    <lineage>
        <taxon>Eukaryota</taxon>
        <taxon>Metazoa</taxon>
        <taxon>Ecdysozoa</taxon>
        <taxon>Arthropoda</taxon>
        <taxon>Hexapoda</taxon>
        <taxon>Insecta</taxon>
        <taxon>Pterygota</taxon>
        <taxon>Neoptera</taxon>
        <taxon>Endopterygota</taxon>
        <taxon>Coleoptera</taxon>
        <taxon>Polyphaga</taxon>
        <taxon>Cucujiformia</taxon>
        <taxon>Curculionidae</taxon>
        <taxon>Scolytinae</taxon>
        <taxon>Hypothenemus</taxon>
    </lineage>
</organism>
<evidence type="ECO:0000313" key="5">
    <source>
        <dbReference type="EMBL" id="KAL1514278.1"/>
    </source>
</evidence>
<feature type="signal peptide" evidence="3">
    <location>
        <begin position="1"/>
        <end position="18"/>
    </location>
</feature>
<feature type="region of interest" description="Disordered" evidence="1">
    <location>
        <begin position="923"/>
        <end position="962"/>
    </location>
</feature>
<accession>A0ABD1F9M3</accession>
<feature type="region of interest" description="Disordered" evidence="1">
    <location>
        <begin position="2342"/>
        <end position="2446"/>
    </location>
</feature>
<feature type="compositionally biased region" description="Basic and acidic residues" evidence="1">
    <location>
        <begin position="3293"/>
        <end position="3303"/>
    </location>
</feature>
<feature type="region of interest" description="Disordered" evidence="1">
    <location>
        <begin position="1115"/>
        <end position="1199"/>
    </location>
</feature>
<keyword evidence="6" id="KW-1185">Reference proteome</keyword>
<evidence type="ECO:0000313" key="6">
    <source>
        <dbReference type="Proteomes" id="UP001566132"/>
    </source>
</evidence>
<feature type="region of interest" description="Disordered" evidence="1">
    <location>
        <begin position="1469"/>
        <end position="1525"/>
    </location>
</feature>
<feature type="region of interest" description="Disordered" evidence="1">
    <location>
        <begin position="2045"/>
        <end position="2073"/>
    </location>
</feature>
<keyword evidence="2" id="KW-0472">Membrane</keyword>
<feature type="region of interest" description="Disordered" evidence="1">
    <location>
        <begin position="250"/>
        <end position="283"/>
    </location>
</feature>
<feature type="compositionally biased region" description="Basic and acidic residues" evidence="1">
    <location>
        <begin position="2243"/>
        <end position="2253"/>
    </location>
</feature>
<feature type="chain" id="PRO_5044805297" description="Ig-like domain-containing protein" evidence="3">
    <location>
        <begin position="19"/>
        <end position="3324"/>
    </location>
</feature>
<evidence type="ECO:0000259" key="4">
    <source>
        <dbReference type="PROSITE" id="PS50835"/>
    </source>
</evidence>
<feature type="region of interest" description="Disordered" evidence="1">
    <location>
        <begin position="2167"/>
        <end position="2190"/>
    </location>
</feature>
<evidence type="ECO:0000256" key="2">
    <source>
        <dbReference type="SAM" id="Phobius"/>
    </source>
</evidence>